<dbReference type="Gene3D" id="3.40.225.10">
    <property type="entry name" value="Class II aldolase/adducin N-terminal domain"/>
    <property type="match status" value="1"/>
</dbReference>
<dbReference type="GO" id="GO:0005856">
    <property type="term" value="C:cytoskeleton"/>
    <property type="evidence" value="ECO:0007669"/>
    <property type="project" value="TreeGrafter"/>
</dbReference>
<dbReference type="NCBIfam" id="NF004855">
    <property type="entry name" value="PRK06208.1"/>
    <property type="match status" value="1"/>
</dbReference>
<organism evidence="4 5">
    <name type="scientific">Sphingobium limneticum</name>
    <dbReference type="NCBI Taxonomy" id="1007511"/>
    <lineage>
        <taxon>Bacteria</taxon>
        <taxon>Pseudomonadati</taxon>
        <taxon>Pseudomonadota</taxon>
        <taxon>Alphaproteobacteria</taxon>
        <taxon>Sphingomonadales</taxon>
        <taxon>Sphingomonadaceae</taxon>
        <taxon>Sphingobium</taxon>
    </lineage>
</organism>
<dbReference type="Pfam" id="PF00596">
    <property type="entry name" value="Aldolase_II"/>
    <property type="match status" value="1"/>
</dbReference>
<evidence type="ECO:0000259" key="2">
    <source>
        <dbReference type="SMART" id="SM01007"/>
    </source>
</evidence>
<dbReference type="InterPro" id="IPR001303">
    <property type="entry name" value="Aldolase_II/adducin_N"/>
</dbReference>
<comment type="similarity">
    <text evidence="1">Belongs to the aldolase class II family.</text>
</comment>
<dbReference type="SUPFAM" id="SSF53639">
    <property type="entry name" value="AraD/HMP-PK domain-like"/>
    <property type="match status" value="1"/>
</dbReference>
<feature type="domain" description="Class II aldolase/adducin N-terminal" evidence="2">
    <location>
        <begin position="50"/>
        <end position="235"/>
    </location>
</feature>
<dbReference type="InterPro" id="IPR036409">
    <property type="entry name" value="Aldolase_II/adducin_N_sf"/>
</dbReference>
<dbReference type="PANTHER" id="PTHR10672:SF3">
    <property type="entry name" value="PROTEIN HU-LI TAI SHAO"/>
    <property type="match status" value="1"/>
</dbReference>
<comment type="caution">
    <text evidence="4">The sequence shown here is derived from an EMBL/GenBank/DDBJ whole genome shotgun (WGS) entry which is preliminary data.</text>
</comment>
<dbReference type="EMBL" id="VYQB01000001">
    <property type="protein sequence ID" value="KAA9021431.1"/>
    <property type="molecule type" value="Genomic_DNA"/>
</dbReference>
<evidence type="ECO:0000313" key="4">
    <source>
        <dbReference type="EMBL" id="KAA9033793.1"/>
    </source>
</evidence>
<dbReference type="PANTHER" id="PTHR10672">
    <property type="entry name" value="ADDUCIN"/>
    <property type="match status" value="1"/>
</dbReference>
<dbReference type="RefSeq" id="WP_120253257.1">
    <property type="nucleotide sequence ID" value="NZ_VYPZ01000001.1"/>
</dbReference>
<evidence type="ECO:0000313" key="6">
    <source>
        <dbReference type="Proteomes" id="UP000326364"/>
    </source>
</evidence>
<protein>
    <submittedName>
        <fullName evidence="4">Class II aldolase/adducin family protein</fullName>
    </submittedName>
</protein>
<name>A0A5J5IAI8_9SPHN</name>
<reference evidence="5 6" key="1">
    <citation type="submission" date="2019-09" db="EMBL/GenBank/DDBJ databases">
        <authorList>
            <person name="Feng G."/>
        </authorList>
    </citation>
    <scope>NUCLEOTIDE SEQUENCE [LARGE SCALE GENOMIC DNA]</scope>
    <source>
        <strain evidence="4 5">KACC 19283</strain>
        <strain evidence="3 6">KACC 19284</strain>
    </source>
</reference>
<accession>A0A5J5IAI8</accession>
<dbReference type="AlphaFoldDB" id="A0A5J5IAI8"/>
<evidence type="ECO:0000313" key="5">
    <source>
        <dbReference type="Proteomes" id="UP000325933"/>
    </source>
</evidence>
<dbReference type="Proteomes" id="UP000325933">
    <property type="component" value="Unassembled WGS sequence"/>
</dbReference>
<dbReference type="SMART" id="SM01007">
    <property type="entry name" value="Aldolase_II"/>
    <property type="match status" value="1"/>
</dbReference>
<sequence>MTNLSPAIRRAAPSRLAPRIYGVARDGDGPRVAAPTNRASFSEERLHRQQQLAASLRLLAHHGVEPGLAGHLSARDPEHTDHFWVNPVGVPFSHIRVSDLLRIDSDGRVVEGDGPVNLSGIPYHHAVQRARPGVVGIVHAHSFHAKTWSAFGQPIEPIIADVAIFHDDQVVFLPDRPEGKSQAETWAQIAGQFARELSDRNILLWRNHGHWTVGDSVEAAAWRFIAYESAARVQLAALAAGTPLTDPPKRAPSHEQREAWAWLSFLPYWDEIVRAEPDLLD</sequence>
<evidence type="ECO:0000313" key="3">
    <source>
        <dbReference type="EMBL" id="KAA9021431.1"/>
    </source>
</evidence>
<dbReference type="GO" id="GO:0051015">
    <property type="term" value="F:actin filament binding"/>
    <property type="evidence" value="ECO:0007669"/>
    <property type="project" value="TreeGrafter"/>
</dbReference>
<proteinExistence type="inferred from homology"/>
<dbReference type="Proteomes" id="UP000326364">
    <property type="component" value="Unassembled WGS sequence"/>
</dbReference>
<dbReference type="EMBL" id="VYQA01000001">
    <property type="protein sequence ID" value="KAA9033793.1"/>
    <property type="molecule type" value="Genomic_DNA"/>
</dbReference>
<evidence type="ECO:0000256" key="1">
    <source>
        <dbReference type="ARBA" id="ARBA00037961"/>
    </source>
</evidence>
<keyword evidence="6" id="KW-1185">Reference proteome</keyword>
<gene>
    <name evidence="4" type="ORF">F4U95_01675</name>
    <name evidence="3" type="ORF">F4U96_01675</name>
</gene>
<dbReference type="InterPro" id="IPR051017">
    <property type="entry name" value="Aldolase-II_Adducin_sf"/>
</dbReference>